<dbReference type="EMBL" id="CAUJNA010000175">
    <property type="protein sequence ID" value="CAJ1373110.1"/>
    <property type="molecule type" value="Genomic_DNA"/>
</dbReference>
<keyword evidence="3" id="KW-1185">Reference proteome</keyword>
<dbReference type="AlphaFoldDB" id="A0AA36MM29"/>
<dbReference type="Proteomes" id="UP001178507">
    <property type="component" value="Unassembled WGS sequence"/>
</dbReference>
<gene>
    <name evidence="2" type="ORF">EVOR1521_LOCUS3024</name>
</gene>
<evidence type="ECO:0000313" key="2">
    <source>
        <dbReference type="EMBL" id="CAJ1373110.1"/>
    </source>
</evidence>
<organism evidence="2 3">
    <name type="scientific">Effrenium voratum</name>
    <dbReference type="NCBI Taxonomy" id="2562239"/>
    <lineage>
        <taxon>Eukaryota</taxon>
        <taxon>Sar</taxon>
        <taxon>Alveolata</taxon>
        <taxon>Dinophyceae</taxon>
        <taxon>Suessiales</taxon>
        <taxon>Symbiodiniaceae</taxon>
        <taxon>Effrenium</taxon>
    </lineage>
</organism>
<name>A0AA36MM29_9DINO</name>
<feature type="region of interest" description="Disordered" evidence="1">
    <location>
        <begin position="134"/>
        <end position="160"/>
    </location>
</feature>
<comment type="caution">
    <text evidence="2">The sequence shown here is derived from an EMBL/GenBank/DDBJ whole genome shotgun (WGS) entry which is preliminary data.</text>
</comment>
<evidence type="ECO:0000256" key="1">
    <source>
        <dbReference type="SAM" id="MobiDB-lite"/>
    </source>
</evidence>
<proteinExistence type="predicted"/>
<reference evidence="2" key="1">
    <citation type="submission" date="2023-08" db="EMBL/GenBank/DDBJ databases">
        <authorList>
            <person name="Chen Y."/>
            <person name="Shah S."/>
            <person name="Dougan E. K."/>
            <person name="Thang M."/>
            <person name="Chan C."/>
        </authorList>
    </citation>
    <scope>NUCLEOTIDE SEQUENCE</scope>
</reference>
<accession>A0AA36MM29</accession>
<protein>
    <submittedName>
        <fullName evidence="2">Uncharacterized protein</fullName>
    </submittedName>
</protein>
<feature type="compositionally biased region" description="Basic and acidic residues" evidence="1">
    <location>
        <begin position="134"/>
        <end position="155"/>
    </location>
</feature>
<evidence type="ECO:0000313" key="3">
    <source>
        <dbReference type="Proteomes" id="UP001178507"/>
    </source>
</evidence>
<sequence length="261" mass="28926">MFLDTSFSNVGRKTSTHIETLKRQLGLDNQEKPPAEPAQLAQGLSQDLIAKFARRKVTAAPPQEKAPEPEKLPVIVKAREAVGHTRAFKAPGRKELYNTKDEVPPVGVYSDCMAWKVKELGVRSCDFGWHEPTLSRERREGEPSDRNDAGRELSHSPDNSLAKKKPIVLVDIAKQLPRPDLVKEYAACSEAISSKGFEAAYKHCAKFGKLDRQPCYSMSSLPRKDKGPASFTQPGEFNVNLDCVRPRQAADRKRAGGIFSA</sequence>